<feature type="region of interest" description="Disordered" evidence="1">
    <location>
        <begin position="1062"/>
        <end position="1082"/>
    </location>
</feature>
<sequence length="1269" mass="143430">MGSIAGLPHGAPVSPLFAVEDTPSAGRGVFALQDIPKGTQLWVADAPSAGVILREYRKELCAQCLTYNRGREWKIRDNAVGFAFCSLACQQLWMDALGEDGIQAWKAVEKLNKGCSREREMVDAISPIPSENDIRVAWSAAAKVSALILAARTNNPPPNKPARRALASALQSPVVPDVISMLLSGILVRSRDRDMWPSILALWPNQKPYKSADDLGEHVRSLLHLVAVLPPSLLPYATPETCYNLATRDSMNSFGIRSLDDDGAEFFGYGVWTSASYFNHSCSPNVEKKRDGRAWRFTAGRDVRKGEELCITYLSGEERALDTDSRRKLLRNSWGFECVCDNGSNEDISGAKISPLNSETKYHVPHDKSDRGVVGTDRSIDQTRIDPLGGHGQYQHPAPHADSQGVVGRDAVFAGAKIEPLGGKQGTTIDRSAGLDDEAVDGSRINPLGEHRTPESFHAPHLSVTLLDHLPPPTADCHYDDTAQPSPGAPSSVSLHPSSKRLPIADLVARKAHRSPLSPSRVSAFKIRFRKNSVRGEAGEPHAQSGAMKSPLSSRFQNMNPMKLLPLKTSFSYEQLPGYESSNGTPLKKYRWRSPSPGGDRFTLPKLSFSRAILFAITAVFCIGLLATGGYRRHQRMIHQQPPPRELFPWEHFPRLNGYYNGLRTLVSYKDYVPEQTYVEADAEAPLDTFPSTTQKAKAHKGPEPSPSARPFPFNPYPAFSSAEYLREYHPVEECYLDEGLKTPTPDIYAYPGIPQNTTKPFFGSYEQLGISQDMCYERFGRMSPYGYGYPHEEGGVGLADNSENVGAERVWEMLNQKKVDWRNIDWGRAQSACYEKNKIRFEKDATTKDGQKPAPGKKLRQRTAYVLRTWTGYQYSEWQLLSLRAMINELSLKSGGEYDVHLLVHVKDDSIPIWASDAIYQRTLEENVPKEFWGIATLWSEQQMRTYYPEPFTDNLENDSGLPVHSVYRGAHFALQWFSQQHPEYEYFWNWEMDLRYTGHYYEFHEKLGQWAKRQPRKGAWERSSKFYMPDVHGTWDNFTEMVEAEIAASDVPPVWGPPSYEAKERIPSPPGTTPPTSYEQDNYKWGVGEDADLITFNPFFDPEQTNWVFRHDITGYDLSLPPPPRRVAIITVARLSKRLLNLMHEETFRLRHTMFPEMWPPTVAYHHGLKSLYAPHPVFFDRNWDLDYMNQIFNYPKKDIDSPFGWGEHNLLGSSFYYNSGFSGALWRRWLGASENEEGGRNEEENGSGRMCLRGILFHPIKFERGE</sequence>
<dbReference type="OrthoDB" id="3353407at2759"/>
<name>A0A8H4NET9_9PEZI</name>
<feature type="region of interest" description="Disordered" evidence="1">
    <location>
        <begin position="535"/>
        <end position="554"/>
    </location>
</feature>
<protein>
    <recommendedName>
        <fullName evidence="2">SET domain-containing protein</fullName>
    </recommendedName>
</protein>
<feature type="domain" description="SET" evidence="2">
    <location>
        <begin position="15"/>
        <end position="314"/>
    </location>
</feature>
<accession>A0A8H4NET9</accession>
<dbReference type="EMBL" id="WWBZ02000002">
    <property type="protein sequence ID" value="KAF4312477.1"/>
    <property type="molecule type" value="Genomic_DNA"/>
</dbReference>
<evidence type="ECO:0000313" key="3">
    <source>
        <dbReference type="EMBL" id="KAF4312477.1"/>
    </source>
</evidence>
<dbReference type="Proteomes" id="UP000572817">
    <property type="component" value="Unassembled WGS sequence"/>
</dbReference>
<evidence type="ECO:0000256" key="1">
    <source>
        <dbReference type="SAM" id="MobiDB-lite"/>
    </source>
</evidence>
<dbReference type="Pfam" id="PF00856">
    <property type="entry name" value="SET"/>
    <property type="match status" value="1"/>
</dbReference>
<evidence type="ECO:0000313" key="4">
    <source>
        <dbReference type="Proteomes" id="UP000572817"/>
    </source>
</evidence>
<dbReference type="InterPro" id="IPR046341">
    <property type="entry name" value="SET_dom_sf"/>
</dbReference>
<dbReference type="SUPFAM" id="SSF82199">
    <property type="entry name" value="SET domain"/>
    <property type="match status" value="1"/>
</dbReference>
<gene>
    <name evidence="3" type="ORF">GTA08_BOTSDO11617</name>
</gene>
<dbReference type="CDD" id="cd20071">
    <property type="entry name" value="SET_SMYD"/>
    <property type="match status" value="1"/>
</dbReference>
<feature type="compositionally biased region" description="Polar residues" evidence="1">
    <location>
        <begin position="483"/>
        <end position="497"/>
    </location>
</feature>
<dbReference type="PANTHER" id="PTHR36205">
    <property type="entry name" value="CHROMOSOME 19, WHOLE GENOME SHOTGUN SEQUENCE"/>
    <property type="match status" value="1"/>
</dbReference>
<dbReference type="InterPro" id="IPR021822">
    <property type="entry name" value="DUF3405"/>
</dbReference>
<dbReference type="PANTHER" id="PTHR36205:SF3">
    <property type="entry name" value="MAJOR FACILITATOR SUPERFAMILY TRANSPORTER"/>
    <property type="match status" value="1"/>
</dbReference>
<dbReference type="AlphaFoldDB" id="A0A8H4NET9"/>
<dbReference type="Pfam" id="PF11885">
    <property type="entry name" value="DUF3405"/>
    <property type="match status" value="1"/>
</dbReference>
<dbReference type="InterPro" id="IPR001214">
    <property type="entry name" value="SET_dom"/>
</dbReference>
<reference evidence="3" key="1">
    <citation type="submission" date="2020-04" db="EMBL/GenBank/DDBJ databases">
        <title>Genome Assembly and Annotation of Botryosphaeria dothidea sdau 11-99, a Latent Pathogen of Apple Fruit Ring Rot in China.</title>
        <authorList>
            <person name="Yu C."/>
            <person name="Diao Y."/>
            <person name="Lu Q."/>
            <person name="Zhao J."/>
            <person name="Cui S."/>
            <person name="Peng C."/>
            <person name="He B."/>
            <person name="Liu H."/>
        </authorList>
    </citation>
    <scope>NUCLEOTIDE SEQUENCE [LARGE SCALE GENOMIC DNA]</scope>
    <source>
        <strain evidence="3">Sdau11-99</strain>
    </source>
</reference>
<evidence type="ECO:0000259" key="2">
    <source>
        <dbReference type="PROSITE" id="PS50280"/>
    </source>
</evidence>
<comment type="caution">
    <text evidence="3">The sequence shown here is derived from an EMBL/GenBank/DDBJ whole genome shotgun (WGS) entry which is preliminary data.</text>
</comment>
<dbReference type="Gene3D" id="2.170.270.10">
    <property type="entry name" value="SET domain"/>
    <property type="match status" value="1"/>
</dbReference>
<feature type="region of interest" description="Disordered" evidence="1">
    <location>
        <begin position="689"/>
        <end position="712"/>
    </location>
</feature>
<organism evidence="3 4">
    <name type="scientific">Botryosphaeria dothidea</name>
    <dbReference type="NCBI Taxonomy" id="55169"/>
    <lineage>
        <taxon>Eukaryota</taxon>
        <taxon>Fungi</taxon>
        <taxon>Dikarya</taxon>
        <taxon>Ascomycota</taxon>
        <taxon>Pezizomycotina</taxon>
        <taxon>Dothideomycetes</taxon>
        <taxon>Dothideomycetes incertae sedis</taxon>
        <taxon>Botryosphaeriales</taxon>
        <taxon>Botryosphaeriaceae</taxon>
        <taxon>Botryosphaeria</taxon>
    </lineage>
</organism>
<proteinExistence type="predicted"/>
<dbReference type="PROSITE" id="PS50280">
    <property type="entry name" value="SET"/>
    <property type="match status" value="1"/>
</dbReference>
<feature type="region of interest" description="Disordered" evidence="1">
    <location>
        <begin position="473"/>
        <end position="498"/>
    </location>
</feature>
<keyword evidence="4" id="KW-1185">Reference proteome</keyword>